<evidence type="ECO:0000313" key="9">
    <source>
        <dbReference type="Proteomes" id="UP000751190"/>
    </source>
</evidence>
<dbReference type="OrthoDB" id="448446at2759"/>
<dbReference type="EMBL" id="JAGTXO010000057">
    <property type="protein sequence ID" value="KAG8458076.1"/>
    <property type="molecule type" value="Genomic_DNA"/>
</dbReference>
<feature type="compositionally biased region" description="Basic and acidic residues" evidence="7">
    <location>
        <begin position="109"/>
        <end position="118"/>
    </location>
</feature>
<dbReference type="GO" id="GO:0005730">
    <property type="term" value="C:nucleolus"/>
    <property type="evidence" value="ECO:0007669"/>
    <property type="project" value="UniProtKB-SubCell"/>
</dbReference>
<keyword evidence="3 6" id="KW-0690">Ribosome biogenesis</keyword>
<dbReference type="Proteomes" id="UP000751190">
    <property type="component" value="Unassembled WGS sequence"/>
</dbReference>
<evidence type="ECO:0000256" key="2">
    <source>
        <dbReference type="ARBA" id="ARBA00009418"/>
    </source>
</evidence>
<gene>
    <name evidence="8" type="ORF">KFE25_012736</name>
</gene>
<dbReference type="PANTHER" id="PTHR21738:SF0">
    <property type="entry name" value="RIBOSOMAL RNA PROCESSING PROTEIN 36 HOMOLOG"/>
    <property type="match status" value="1"/>
</dbReference>
<keyword evidence="6" id="KW-0687">Ribonucleoprotein</keyword>
<evidence type="ECO:0000256" key="7">
    <source>
        <dbReference type="SAM" id="MobiDB-lite"/>
    </source>
</evidence>
<comment type="caution">
    <text evidence="8">The sequence shown here is derived from an EMBL/GenBank/DDBJ whole genome shotgun (WGS) entry which is preliminary data.</text>
</comment>
<dbReference type="PANTHER" id="PTHR21738">
    <property type="entry name" value="RIBOSOMAL RNA PROCESSING PROTEIN 36 HOMOLOG"/>
    <property type="match status" value="1"/>
</dbReference>
<evidence type="ECO:0000256" key="1">
    <source>
        <dbReference type="ARBA" id="ARBA00004604"/>
    </source>
</evidence>
<comment type="subcellular location">
    <subcellularLocation>
        <location evidence="1 6">Nucleus</location>
        <location evidence="1 6">Nucleolus</location>
    </subcellularLocation>
</comment>
<feature type="region of interest" description="Disordered" evidence="7">
    <location>
        <begin position="1"/>
        <end position="175"/>
    </location>
</feature>
<proteinExistence type="inferred from homology"/>
<evidence type="ECO:0000313" key="8">
    <source>
        <dbReference type="EMBL" id="KAG8458076.1"/>
    </source>
</evidence>
<feature type="compositionally biased region" description="Acidic residues" evidence="7">
    <location>
        <begin position="56"/>
        <end position="74"/>
    </location>
</feature>
<accession>A0A8J6C479</accession>
<keyword evidence="4 6" id="KW-0698">rRNA processing</keyword>
<evidence type="ECO:0000256" key="4">
    <source>
        <dbReference type="ARBA" id="ARBA00022552"/>
    </source>
</evidence>
<protein>
    <recommendedName>
        <fullName evidence="6">rRNA biogenesis protein RRP36</fullName>
    </recommendedName>
</protein>
<keyword evidence="9" id="KW-1185">Reference proteome</keyword>
<evidence type="ECO:0000256" key="5">
    <source>
        <dbReference type="ARBA" id="ARBA00023242"/>
    </source>
</evidence>
<dbReference type="InterPro" id="IPR009292">
    <property type="entry name" value="RRP36"/>
</dbReference>
<sequence length="348" mass="37374">MEMMDDDSTDDDDSADANEIGAGRGGRVGGARTAAQEEGGSDDDDADGGGGKGEEESGLDLDGDSEDDEEEDGESGASGRSDGSGDEADQPEAAPPDWRAALADVAFEDIDKLRRDGARVQPLAKRSAQPGGEGPAKPQRANKNRPSEVTSKRPVGRLRLAHGFDAGSMKEASARRVDPRFEPLAGRLDEGAVRQKYGFVYEQARSEADELRRQLKAHRAAEALPAAKRRLARKAGTLLAPETVLELQRQADKCTSLLSAHARTERERAAKAELRAKELALVAQGKRPFFAKKSVVRDATLTKQYAELKQSGKLGAALAERRKRRAGKQRKWMPTQRHARAGAAAGAE</sequence>
<feature type="compositionally biased region" description="Basic residues" evidence="7">
    <location>
        <begin position="321"/>
        <end position="331"/>
    </location>
</feature>
<feature type="region of interest" description="Disordered" evidence="7">
    <location>
        <begin position="316"/>
        <end position="348"/>
    </location>
</feature>
<name>A0A8J6C479_DIALT</name>
<dbReference type="OMA" id="ERKEMPW"/>
<dbReference type="GO" id="GO:0030686">
    <property type="term" value="C:90S preribosome"/>
    <property type="evidence" value="ECO:0007669"/>
    <property type="project" value="TreeGrafter"/>
</dbReference>
<evidence type="ECO:0000256" key="6">
    <source>
        <dbReference type="RuleBase" id="RU368027"/>
    </source>
</evidence>
<comment type="subunit">
    <text evidence="6">Associates with 90S and pre-40S pre-ribosomal particles.</text>
</comment>
<dbReference type="GO" id="GO:0000462">
    <property type="term" value="P:maturation of SSU-rRNA from tricistronic rRNA transcript (SSU-rRNA, 5.8S rRNA, LSU-rRNA)"/>
    <property type="evidence" value="ECO:0007669"/>
    <property type="project" value="TreeGrafter"/>
</dbReference>
<keyword evidence="5 6" id="KW-0539">Nucleus</keyword>
<evidence type="ECO:0000256" key="3">
    <source>
        <dbReference type="ARBA" id="ARBA00022517"/>
    </source>
</evidence>
<organism evidence="8 9">
    <name type="scientific">Diacronema lutheri</name>
    <name type="common">Unicellular marine alga</name>
    <name type="synonym">Monochrysis lutheri</name>
    <dbReference type="NCBI Taxonomy" id="2081491"/>
    <lineage>
        <taxon>Eukaryota</taxon>
        <taxon>Haptista</taxon>
        <taxon>Haptophyta</taxon>
        <taxon>Pavlovophyceae</taxon>
        <taxon>Pavlovales</taxon>
        <taxon>Pavlovaceae</taxon>
        <taxon>Diacronema</taxon>
    </lineage>
</organism>
<comment type="similarity">
    <text evidence="2 6">Belongs to the RRP36 family.</text>
</comment>
<dbReference type="Pfam" id="PF06102">
    <property type="entry name" value="RRP36"/>
    <property type="match status" value="1"/>
</dbReference>
<reference evidence="8" key="1">
    <citation type="submission" date="2021-05" db="EMBL/GenBank/DDBJ databases">
        <title>The genome of the haptophyte Pavlova lutheri (Diacronema luteri, Pavlovales) - a model for lipid biosynthesis in eukaryotic algae.</title>
        <authorList>
            <person name="Hulatt C.J."/>
            <person name="Posewitz M.C."/>
        </authorList>
    </citation>
    <scope>NUCLEOTIDE SEQUENCE</scope>
    <source>
        <strain evidence="8">NIVA-4/92</strain>
    </source>
</reference>
<dbReference type="AlphaFoldDB" id="A0A8J6C479"/>
<comment type="function">
    <text evidence="6">Component of the 90S pre-ribosome involved in the maturation of rRNAs. Required for early cleavages of the pre-RNAs in the 40S ribosomal subunit maturation pathway.</text>
</comment>
<feature type="compositionally biased region" description="Acidic residues" evidence="7">
    <location>
        <begin position="1"/>
        <end position="16"/>
    </location>
</feature>